<reference evidence="1" key="1">
    <citation type="submission" date="2022-02" db="EMBL/GenBank/DDBJ databases">
        <title>Plant Genome Project.</title>
        <authorList>
            <person name="Zhang R.-G."/>
        </authorList>
    </citation>
    <scope>NUCLEOTIDE SEQUENCE</scope>
    <source>
        <strain evidence="1">AT1</strain>
    </source>
</reference>
<keyword evidence="2" id="KW-1185">Reference proteome</keyword>
<organism evidence="1 2">
    <name type="scientific">Rhododendron molle</name>
    <name type="common">Chinese azalea</name>
    <name type="synonym">Azalea mollis</name>
    <dbReference type="NCBI Taxonomy" id="49168"/>
    <lineage>
        <taxon>Eukaryota</taxon>
        <taxon>Viridiplantae</taxon>
        <taxon>Streptophyta</taxon>
        <taxon>Embryophyta</taxon>
        <taxon>Tracheophyta</taxon>
        <taxon>Spermatophyta</taxon>
        <taxon>Magnoliopsida</taxon>
        <taxon>eudicotyledons</taxon>
        <taxon>Gunneridae</taxon>
        <taxon>Pentapetalae</taxon>
        <taxon>asterids</taxon>
        <taxon>Ericales</taxon>
        <taxon>Ericaceae</taxon>
        <taxon>Ericoideae</taxon>
        <taxon>Rhodoreae</taxon>
        <taxon>Rhododendron</taxon>
    </lineage>
</organism>
<comment type="caution">
    <text evidence="1">The sequence shown here is derived from an EMBL/GenBank/DDBJ whole genome shotgun (WGS) entry which is preliminary data.</text>
</comment>
<dbReference type="Proteomes" id="UP001062846">
    <property type="component" value="Chromosome 13"/>
</dbReference>
<proteinExistence type="predicted"/>
<dbReference type="EMBL" id="CM046400">
    <property type="protein sequence ID" value="KAI8524513.1"/>
    <property type="molecule type" value="Genomic_DNA"/>
</dbReference>
<sequence length="475" mass="52793">MYANFRILFKGKDLKDLMWGAACAYTVPEYELKMNQLLQLNPEAHEWLLKEPPQHWARCCFSPMPKCNRLDNNLSESFNKFIMEARDKPILTMLEMIRRQLMSRFQERFHFIQKFSGLICPSIQKKLERKKVKARDCDVLYAGGTIFEVTTYFKTYVMDIGRHSCTCRQWDLTGIPCKHGIAAICIDKREPEEFVHHCFHISTFVNTYNDMINPIPNQSLWVHTNSDPIMPPILRKQAGRPRKSRRKAADEPKYPERIRKHYDSLRCGNCSEFGHNTRTCKAPKKPTRVGTVTTSTGRGRGASNGRGKRGRGKSTRIGKGRGSSTGRGRAAIIGRGRAAITGRGRAVTAVSRGIGLPLPPSVTIGPPPASIGRSRALTAVGRGIGLPHPPPPIMHPHQVQFRPIRVGDATFATCVGCGSQELRMKQPVRRGALGSQRSILGSQGQTSVVGSQGSSSTPQSQPSSSVHDGSGYAMF</sequence>
<accession>A0ACC0L8P6</accession>
<evidence type="ECO:0000313" key="2">
    <source>
        <dbReference type="Proteomes" id="UP001062846"/>
    </source>
</evidence>
<gene>
    <name evidence="1" type="ORF">RHMOL_Rhmol13G0154700</name>
</gene>
<protein>
    <submittedName>
        <fullName evidence="1">Uncharacterized protein</fullName>
    </submittedName>
</protein>
<name>A0ACC0L8P6_RHOML</name>
<evidence type="ECO:0000313" key="1">
    <source>
        <dbReference type="EMBL" id="KAI8524513.1"/>
    </source>
</evidence>